<accession>A0A7S3XD79</accession>
<feature type="transmembrane region" description="Helical" evidence="6">
    <location>
        <begin position="430"/>
        <end position="450"/>
    </location>
</feature>
<gene>
    <name evidence="8" type="ORF">PSAL00342_LOCUS2255</name>
</gene>
<feature type="transmembrane region" description="Helical" evidence="6">
    <location>
        <begin position="161"/>
        <end position="185"/>
    </location>
</feature>
<dbReference type="InterPro" id="IPR002528">
    <property type="entry name" value="MATE_fam"/>
</dbReference>
<dbReference type="Pfam" id="PF01554">
    <property type="entry name" value="MatE"/>
    <property type="match status" value="1"/>
</dbReference>
<feature type="transmembrane region" description="Helical" evidence="6">
    <location>
        <begin position="236"/>
        <end position="254"/>
    </location>
</feature>
<name>A0A7S3XD79_9CHLO</name>
<feature type="transmembrane region" description="Helical" evidence="6">
    <location>
        <begin position="456"/>
        <end position="475"/>
    </location>
</feature>
<dbReference type="PANTHER" id="PTHR42893:SF9">
    <property type="entry name" value="PROTEIN DETOXIFICATION 46, CHLOROPLASTIC"/>
    <property type="match status" value="1"/>
</dbReference>
<dbReference type="GO" id="GO:0015297">
    <property type="term" value="F:antiporter activity"/>
    <property type="evidence" value="ECO:0007669"/>
    <property type="project" value="InterPro"/>
</dbReference>
<feature type="transmembrane region" description="Helical" evidence="6">
    <location>
        <begin position="387"/>
        <end position="409"/>
    </location>
</feature>
<comment type="similarity">
    <text evidence="2 6">Belongs to the multi antimicrobial extrusion (MATE) (TC 2.A.66.1) family.</text>
</comment>
<keyword evidence="3 6" id="KW-0812">Transmembrane</keyword>
<feature type="transmembrane region" description="Helical" evidence="6">
    <location>
        <begin position="301"/>
        <end position="320"/>
    </location>
</feature>
<feature type="region of interest" description="Disordered" evidence="7">
    <location>
        <begin position="22"/>
        <end position="61"/>
    </location>
</feature>
<feature type="compositionally biased region" description="Basic and acidic residues" evidence="7">
    <location>
        <begin position="22"/>
        <end position="36"/>
    </location>
</feature>
<protein>
    <recommendedName>
        <fullName evidence="6">Protein DETOXIFICATION</fullName>
    </recommendedName>
    <alternativeName>
        <fullName evidence="6">Multidrug and toxic compound extrusion protein</fullName>
    </alternativeName>
</protein>
<evidence type="ECO:0000256" key="4">
    <source>
        <dbReference type="ARBA" id="ARBA00022989"/>
    </source>
</evidence>
<sequence length="517" mass="56075">MRQQTCVGRRAIPVGRNRSWKRCKDEPRKGTCDRKTSATHANPKHLGKAHAHSLSHGEDGGIECESKEHAEVDVEAKPSAEQFTDIFKFALPALGIYLTNPLMTMIDSTFVSRLCGPAQVAAMSPGGVVIDFPTILFVFLSVGTTSMVARASSKGREAIQDVLRITMTAAVGLGMFLFATSHFYVPVWLSKLVSIPEVLPYGTAYAAVRRFSYPIVFLTMTAQASFLAQGNTLTPLRIVLAGAMLNVLGDYVLMAKLGMGVAGSALATVFSQYSICGLLLYSCHTLGTLPRLLPVVPLKELLGLASFAGPLTLLTAIRLCQLMILTFYANMLGTVSLAAHQIIVAIYILINSIGEPLSQVNQTMLPKYLNDGLEHSPSQALKLVKKVLLTGLGLGFLQACMIGFLSFFTPGLFTKSEAVILQMKKLAPPLFATMQLSAILFTTEGALLAGRRYKTLLSTNIVASVGMLGMMKLYVDLNYGLASIWYAYCGQQIIRISGALREIFYDDGFLKSEKAMQ</sequence>
<keyword evidence="5 6" id="KW-0472">Membrane</keyword>
<dbReference type="AlphaFoldDB" id="A0A7S3XD79"/>
<evidence type="ECO:0000313" key="8">
    <source>
        <dbReference type="EMBL" id="CAE0608438.1"/>
    </source>
</evidence>
<evidence type="ECO:0000256" key="6">
    <source>
        <dbReference type="RuleBase" id="RU004914"/>
    </source>
</evidence>
<dbReference type="InterPro" id="IPR044644">
    <property type="entry name" value="DinF-like"/>
</dbReference>
<feature type="transmembrane region" description="Helical" evidence="6">
    <location>
        <begin position="261"/>
        <end position="281"/>
    </location>
</feature>
<dbReference type="GO" id="GO:0042910">
    <property type="term" value="F:xenobiotic transmembrane transporter activity"/>
    <property type="evidence" value="ECO:0007669"/>
    <property type="project" value="InterPro"/>
</dbReference>
<dbReference type="GO" id="GO:0016020">
    <property type="term" value="C:membrane"/>
    <property type="evidence" value="ECO:0007669"/>
    <property type="project" value="UniProtKB-SubCell"/>
</dbReference>
<feature type="transmembrane region" description="Helical" evidence="6">
    <location>
        <begin position="126"/>
        <end position="149"/>
    </location>
</feature>
<evidence type="ECO:0000256" key="5">
    <source>
        <dbReference type="ARBA" id="ARBA00023136"/>
    </source>
</evidence>
<evidence type="ECO:0000256" key="7">
    <source>
        <dbReference type="SAM" id="MobiDB-lite"/>
    </source>
</evidence>
<dbReference type="PANTHER" id="PTHR42893">
    <property type="entry name" value="PROTEIN DETOXIFICATION 44, CHLOROPLASTIC-RELATED"/>
    <property type="match status" value="1"/>
</dbReference>
<reference evidence="8" key="1">
    <citation type="submission" date="2021-01" db="EMBL/GenBank/DDBJ databases">
        <authorList>
            <person name="Corre E."/>
            <person name="Pelletier E."/>
            <person name="Niang G."/>
            <person name="Scheremetjew M."/>
            <person name="Finn R."/>
            <person name="Kale V."/>
            <person name="Holt S."/>
            <person name="Cochrane G."/>
            <person name="Meng A."/>
            <person name="Brown T."/>
            <person name="Cohen L."/>
        </authorList>
    </citation>
    <scope>NUCLEOTIDE SEQUENCE</scope>
    <source>
        <strain evidence="8">CCMP1897</strain>
    </source>
</reference>
<evidence type="ECO:0000256" key="2">
    <source>
        <dbReference type="ARBA" id="ARBA00010199"/>
    </source>
</evidence>
<evidence type="ECO:0000256" key="1">
    <source>
        <dbReference type="ARBA" id="ARBA00004141"/>
    </source>
</evidence>
<proteinExistence type="inferred from homology"/>
<evidence type="ECO:0000256" key="3">
    <source>
        <dbReference type="ARBA" id="ARBA00022692"/>
    </source>
</evidence>
<feature type="transmembrane region" description="Helical" evidence="6">
    <location>
        <begin position="86"/>
        <end position="106"/>
    </location>
</feature>
<feature type="compositionally biased region" description="Basic residues" evidence="7">
    <location>
        <begin position="42"/>
        <end position="53"/>
    </location>
</feature>
<organism evidence="8">
    <name type="scientific">Picocystis salinarum</name>
    <dbReference type="NCBI Taxonomy" id="88271"/>
    <lineage>
        <taxon>Eukaryota</taxon>
        <taxon>Viridiplantae</taxon>
        <taxon>Chlorophyta</taxon>
        <taxon>Picocystophyceae</taxon>
        <taxon>Picocystales</taxon>
        <taxon>Picocystaceae</taxon>
        <taxon>Picocystis</taxon>
    </lineage>
</organism>
<dbReference type="EMBL" id="HBIS01002532">
    <property type="protein sequence ID" value="CAE0608438.1"/>
    <property type="molecule type" value="Transcribed_RNA"/>
</dbReference>
<keyword evidence="4 6" id="KW-1133">Transmembrane helix</keyword>
<feature type="transmembrane region" description="Helical" evidence="6">
    <location>
        <begin position="327"/>
        <end position="350"/>
    </location>
</feature>
<comment type="subcellular location">
    <subcellularLocation>
        <location evidence="1">Membrane</location>
        <topology evidence="1">Multi-pass membrane protein</topology>
    </subcellularLocation>
</comment>